<dbReference type="InterPro" id="IPR049383">
    <property type="entry name" value="UbiD-like_N"/>
</dbReference>
<dbReference type="AlphaFoldDB" id="A0A447TKN9"/>
<name>A0A447TKN9_CHRVL</name>
<feature type="domain" description="3-octaprenyl-4-hydroxybenzoate carboxy-lyase-like Rift-related" evidence="1">
    <location>
        <begin position="125"/>
        <end position="162"/>
    </location>
</feature>
<proteinExistence type="predicted"/>
<sequence length="163" mass="18268">MKYADLREFIAQLEQKQLLKRIKTPVSPHLEMTEIGDRVLKAGGPALLFEQPVDNGRRYDFPVLANLFGTPERVAMGMGADDVMQLREIGRTLAYLKEPEPPKGLKDAWDKLPLLKQVLSMAPKEVKKAPCQDIVWEGEAVDLGKLPIQHCWPGDAAPLITWA</sequence>
<dbReference type="PANTHER" id="PTHR30108">
    <property type="entry name" value="3-OCTAPRENYL-4-HYDROXYBENZOATE CARBOXY-LYASE-RELATED"/>
    <property type="match status" value="1"/>
</dbReference>
<feature type="domain" description="3-octaprenyl-4-hydroxybenzoate carboxy-lyase-like N-terminal" evidence="2">
    <location>
        <begin position="10"/>
        <end position="91"/>
    </location>
</feature>
<dbReference type="InterPro" id="IPR048304">
    <property type="entry name" value="UbiD_Rift_dom"/>
</dbReference>
<organism evidence="3 4">
    <name type="scientific">Chromobacterium violaceum</name>
    <dbReference type="NCBI Taxonomy" id="536"/>
    <lineage>
        <taxon>Bacteria</taxon>
        <taxon>Pseudomonadati</taxon>
        <taxon>Pseudomonadota</taxon>
        <taxon>Betaproteobacteria</taxon>
        <taxon>Neisseriales</taxon>
        <taxon>Chromobacteriaceae</taxon>
        <taxon>Chromobacterium</taxon>
    </lineage>
</organism>
<dbReference type="SUPFAM" id="SSF50475">
    <property type="entry name" value="FMN-binding split barrel"/>
    <property type="match status" value="1"/>
</dbReference>
<dbReference type="Pfam" id="PF20695">
    <property type="entry name" value="UbiD_N"/>
    <property type="match status" value="1"/>
</dbReference>
<dbReference type="Pfam" id="PF01977">
    <property type="entry name" value="UbiD"/>
    <property type="match status" value="1"/>
</dbReference>
<evidence type="ECO:0000259" key="1">
    <source>
        <dbReference type="Pfam" id="PF01977"/>
    </source>
</evidence>
<dbReference type="GO" id="GO:0008694">
    <property type="term" value="F:4-hydroxy-3-polyprenylbenzoate decarboxylase activity"/>
    <property type="evidence" value="ECO:0007669"/>
    <property type="project" value="TreeGrafter"/>
</dbReference>
<evidence type="ECO:0000259" key="2">
    <source>
        <dbReference type="Pfam" id="PF20695"/>
    </source>
</evidence>
<evidence type="ECO:0000313" key="4">
    <source>
        <dbReference type="Proteomes" id="UP000275777"/>
    </source>
</evidence>
<dbReference type="PANTHER" id="PTHR30108:SF17">
    <property type="entry name" value="FERULIC ACID DECARBOXYLASE 1"/>
    <property type="match status" value="1"/>
</dbReference>
<gene>
    <name evidence="3" type="primary">ubiD_1</name>
    <name evidence="3" type="ORF">NCTC9695_05955</name>
</gene>
<dbReference type="Proteomes" id="UP000275777">
    <property type="component" value="Chromosome"/>
</dbReference>
<dbReference type="EMBL" id="LR134182">
    <property type="protein sequence ID" value="VEB45437.1"/>
    <property type="molecule type" value="Genomic_DNA"/>
</dbReference>
<evidence type="ECO:0000313" key="3">
    <source>
        <dbReference type="EMBL" id="VEB45437.1"/>
    </source>
</evidence>
<dbReference type="EC" id="4.1.1.-" evidence="3"/>
<protein>
    <submittedName>
        <fullName evidence="3">3-octaprenyl-4-hydroxybenzoate carboxy-lyase</fullName>
        <ecNumber evidence="3">4.1.1.-</ecNumber>
    </submittedName>
</protein>
<dbReference type="GO" id="GO:0006744">
    <property type="term" value="P:ubiquinone biosynthetic process"/>
    <property type="evidence" value="ECO:0007669"/>
    <property type="project" value="TreeGrafter"/>
</dbReference>
<accession>A0A447TKN9</accession>
<keyword evidence="3" id="KW-0456">Lyase</keyword>
<reference evidence="3 4" key="1">
    <citation type="submission" date="2018-12" db="EMBL/GenBank/DDBJ databases">
        <authorList>
            <consortium name="Pathogen Informatics"/>
        </authorList>
    </citation>
    <scope>NUCLEOTIDE SEQUENCE [LARGE SCALE GENOMIC DNA]</scope>
    <source>
        <strain evidence="3 4">NCTC9695</strain>
    </source>
</reference>
<dbReference type="GO" id="GO:0005829">
    <property type="term" value="C:cytosol"/>
    <property type="evidence" value="ECO:0007669"/>
    <property type="project" value="TreeGrafter"/>
</dbReference>
<dbReference type="InterPro" id="IPR002830">
    <property type="entry name" value="UbiD"/>
</dbReference>